<organism evidence="1 2">
    <name type="scientific">Triparma columacea</name>
    <dbReference type="NCBI Taxonomy" id="722753"/>
    <lineage>
        <taxon>Eukaryota</taxon>
        <taxon>Sar</taxon>
        <taxon>Stramenopiles</taxon>
        <taxon>Ochrophyta</taxon>
        <taxon>Bolidophyceae</taxon>
        <taxon>Parmales</taxon>
        <taxon>Triparmaceae</taxon>
        <taxon>Triparma</taxon>
    </lineage>
</organism>
<reference evidence="2" key="1">
    <citation type="journal article" date="2023" name="Commun. Biol.">
        <title>Genome analysis of Parmales, the sister group of diatoms, reveals the evolutionary specialization of diatoms from phago-mixotrophs to photoautotrophs.</title>
        <authorList>
            <person name="Ban H."/>
            <person name="Sato S."/>
            <person name="Yoshikawa S."/>
            <person name="Yamada K."/>
            <person name="Nakamura Y."/>
            <person name="Ichinomiya M."/>
            <person name="Sato N."/>
            <person name="Blanc-Mathieu R."/>
            <person name="Endo H."/>
            <person name="Kuwata A."/>
            <person name="Ogata H."/>
        </authorList>
    </citation>
    <scope>NUCLEOTIDE SEQUENCE [LARGE SCALE GENOMIC DNA]</scope>
</reference>
<keyword evidence="2" id="KW-1185">Reference proteome</keyword>
<gene>
    <name evidence="1" type="ORF">TrCOL_g41</name>
</gene>
<sequence>MALPQLSYQRQHEEVQQPLLAGGLLGVLRLDHEEAQQPLRVEDLQVDDLRPKKGMERKLMPNVMALPQHS</sequence>
<comment type="caution">
    <text evidence="1">The sequence shown here is derived from an EMBL/GenBank/DDBJ whole genome shotgun (WGS) entry which is preliminary data.</text>
</comment>
<name>A0A9W7GJC8_9STRA</name>
<dbReference type="EMBL" id="BRYA01001522">
    <property type="protein sequence ID" value="GMI44940.1"/>
    <property type="molecule type" value="Genomic_DNA"/>
</dbReference>
<protein>
    <submittedName>
        <fullName evidence="1">Uncharacterized protein</fullName>
    </submittedName>
</protein>
<evidence type="ECO:0000313" key="2">
    <source>
        <dbReference type="Proteomes" id="UP001165065"/>
    </source>
</evidence>
<dbReference type="AlphaFoldDB" id="A0A9W7GJC8"/>
<accession>A0A9W7GJC8</accession>
<evidence type="ECO:0000313" key="1">
    <source>
        <dbReference type="EMBL" id="GMI44940.1"/>
    </source>
</evidence>
<proteinExistence type="predicted"/>
<dbReference type="Proteomes" id="UP001165065">
    <property type="component" value="Unassembled WGS sequence"/>
</dbReference>